<name>A0ABR7GQJ5_9FIRM</name>
<gene>
    <name evidence="2" type="ORF">H8S02_11630</name>
</gene>
<feature type="domain" description="Fido" evidence="1">
    <location>
        <begin position="92"/>
        <end position="230"/>
    </location>
</feature>
<dbReference type="SUPFAM" id="SSF140931">
    <property type="entry name" value="Fic-like"/>
    <property type="match status" value="1"/>
</dbReference>
<dbReference type="InterPro" id="IPR003812">
    <property type="entry name" value="Fido"/>
</dbReference>
<evidence type="ECO:0000313" key="2">
    <source>
        <dbReference type="EMBL" id="MBC5696582.1"/>
    </source>
</evidence>
<protein>
    <submittedName>
        <fullName evidence="2">Fic family protein</fullName>
    </submittedName>
</protein>
<dbReference type="InterPro" id="IPR036597">
    <property type="entry name" value="Fido-like_dom_sf"/>
</dbReference>
<keyword evidence="3" id="KW-1185">Reference proteome</keyword>
<organism evidence="2 3">
    <name type="scientific">Agathobaculum hominis</name>
    <dbReference type="NCBI Taxonomy" id="2763014"/>
    <lineage>
        <taxon>Bacteria</taxon>
        <taxon>Bacillati</taxon>
        <taxon>Bacillota</taxon>
        <taxon>Clostridia</taxon>
        <taxon>Eubacteriales</taxon>
        <taxon>Butyricicoccaceae</taxon>
        <taxon>Agathobaculum</taxon>
    </lineage>
</organism>
<comment type="caution">
    <text evidence="2">The sequence shown here is derived from an EMBL/GenBank/DDBJ whole genome shotgun (WGS) entry which is preliminary data.</text>
</comment>
<dbReference type="Proteomes" id="UP000641741">
    <property type="component" value="Unassembled WGS sequence"/>
</dbReference>
<evidence type="ECO:0000259" key="1">
    <source>
        <dbReference type="PROSITE" id="PS51459"/>
    </source>
</evidence>
<dbReference type="PROSITE" id="PS51459">
    <property type="entry name" value="FIDO"/>
    <property type="match status" value="1"/>
</dbReference>
<accession>A0ABR7GQJ5</accession>
<dbReference type="Gene3D" id="1.10.3290.10">
    <property type="entry name" value="Fido-like domain"/>
    <property type="match status" value="1"/>
</dbReference>
<dbReference type="Pfam" id="PF02661">
    <property type="entry name" value="Fic"/>
    <property type="match status" value="1"/>
</dbReference>
<evidence type="ECO:0000313" key="3">
    <source>
        <dbReference type="Proteomes" id="UP000641741"/>
    </source>
</evidence>
<proteinExistence type="predicted"/>
<reference evidence="2 3" key="1">
    <citation type="submission" date="2020-08" db="EMBL/GenBank/DDBJ databases">
        <title>Genome public.</title>
        <authorList>
            <person name="Liu C."/>
            <person name="Sun Q."/>
        </authorList>
    </citation>
    <scope>NUCLEOTIDE SEQUENCE [LARGE SCALE GENOMIC DNA]</scope>
    <source>
        <strain evidence="2 3">M2</strain>
    </source>
</reference>
<dbReference type="RefSeq" id="WP_186970652.1">
    <property type="nucleotide sequence ID" value="NZ_JACOPK010000012.1"/>
</dbReference>
<dbReference type="InterPro" id="IPR040198">
    <property type="entry name" value="Fido_containing"/>
</dbReference>
<dbReference type="PANTHER" id="PTHR13504:SF38">
    <property type="entry name" value="FIDO DOMAIN-CONTAINING PROTEIN"/>
    <property type="match status" value="1"/>
</dbReference>
<dbReference type="EMBL" id="JACOPK010000012">
    <property type="protein sequence ID" value="MBC5696582.1"/>
    <property type="molecule type" value="Genomic_DNA"/>
</dbReference>
<dbReference type="PANTHER" id="PTHR13504">
    <property type="entry name" value="FIDO DOMAIN-CONTAINING PROTEIN DDB_G0283145"/>
    <property type="match status" value="1"/>
</dbReference>
<sequence>MAESFTTRLTQRLQIEQKKNDHGGVYAFAQRTLAYHSNRIEGSTLTEKQTASLFDTGTLTSEDALIRAKDVEEMTGHFLMFNEMLKTYQEPLSHELIKRYHYKLKSGVFEDIANGYPIGEYKNRRNIVSDITTALPEDVHARMTTLLDEYNAADKHDLHGLAKFHADYEAIHPFQDGNGRTGRLILFKECLKNDIIPFVVNDSRKAEYYHALNTAQTKQDYSLLERFFREEQFEYRQQVEGFLPPVKE</sequence>